<organism evidence="2 3">
    <name type="scientific">Streptomyces litchfieldiae</name>
    <dbReference type="NCBI Taxonomy" id="3075543"/>
    <lineage>
        <taxon>Bacteria</taxon>
        <taxon>Bacillati</taxon>
        <taxon>Actinomycetota</taxon>
        <taxon>Actinomycetes</taxon>
        <taxon>Kitasatosporales</taxon>
        <taxon>Streptomycetaceae</taxon>
        <taxon>Streptomyces</taxon>
    </lineage>
</organism>
<gene>
    <name evidence="2" type="ORF">RM590_30540</name>
</gene>
<evidence type="ECO:0008006" key="4">
    <source>
        <dbReference type="Google" id="ProtNLM"/>
    </source>
</evidence>
<keyword evidence="3" id="KW-1185">Reference proteome</keyword>
<evidence type="ECO:0000256" key="1">
    <source>
        <dbReference type="SAM" id="MobiDB-lite"/>
    </source>
</evidence>
<proteinExistence type="predicted"/>
<sequence>MTDTWRETQQTQEEGTLLSVFLGQLNWSPERLAREINKAAGSGTISLKAPYGWLKGSYPRGEIPRIVGQVLSAHLGQRISPATIWPGRFAAGRSGGPGAETPGTAAGAPEAADGADGMDGGERELWAELEEILPLHRDSVLSAAVDWLTDEGPRLRARTEGLPAGSELVAAVGDRIQQLRTLDEAQGGPAVLDWMVHDLRWIARLLRTCAHDRDQALRLHRDIAELAQLAGWLATDLGRDAAARRYYLLGLRAATVAGDRPLGAYILSCLGYQAMWNGQDRPALQLVRIARKGLGDRADRRLRALLASREARVHAKLGDEWAFHHAAFEATELCVLPAAPAEPSWAGWVSPAVLIADAGRAWLDLAQPERAENDLSRGLELLGEQQPRDRLLHSISLASARLARGEADGAADAVRGGLALRPQLQSERVRTRLARVREEFAACDAAPTRSAVLEIEDVLNMNYPVALTI</sequence>
<protein>
    <recommendedName>
        <fullName evidence="4">Transcriptional regulator</fullName>
    </recommendedName>
</protein>
<name>A0ABU2MZV1_9ACTN</name>
<evidence type="ECO:0000313" key="3">
    <source>
        <dbReference type="Proteomes" id="UP001183246"/>
    </source>
</evidence>
<evidence type="ECO:0000313" key="2">
    <source>
        <dbReference type="EMBL" id="MDT0346887.1"/>
    </source>
</evidence>
<comment type="caution">
    <text evidence="2">The sequence shown here is derived from an EMBL/GenBank/DDBJ whole genome shotgun (WGS) entry which is preliminary data.</text>
</comment>
<feature type="region of interest" description="Disordered" evidence="1">
    <location>
        <begin position="89"/>
        <end position="120"/>
    </location>
</feature>
<accession>A0ABU2MZV1</accession>
<feature type="compositionally biased region" description="Low complexity" evidence="1">
    <location>
        <begin position="99"/>
        <end position="115"/>
    </location>
</feature>
<dbReference type="Proteomes" id="UP001183246">
    <property type="component" value="Unassembled WGS sequence"/>
</dbReference>
<reference evidence="3" key="1">
    <citation type="submission" date="2023-07" db="EMBL/GenBank/DDBJ databases">
        <title>30 novel species of actinomycetes from the DSMZ collection.</title>
        <authorList>
            <person name="Nouioui I."/>
        </authorList>
    </citation>
    <scope>NUCLEOTIDE SEQUENCE [LARGE SCALE GENOMIC DNA]</scope>
    <source>
        <strain evidence="3">DSM 44938</strain>
    </source>
</reference>
<dbReference type="EMBL" id="JAVREL010000025">
    <property type="protein sequence ID" value="MDT0346887.1"/>
    <property type="molecule type" value="Genomic_DNA"/>
</dbReference>
<dbReference type="RefSeq" id="WP_311708011.1">
    <property type="nucleotide sequence ID" value="NZ_JAVREL010000025.1"/>
</dbReference>